<dbReference type="RefSeq" id="WP_129192227.1">
    <property type="nucleotide sequence ID" value="NZ_CP035491.1"/>
</dbReference>
<feature type="transmembrane region" description="Helical" evidence="8">
    <location>
        <begin position="291"/>
        <end position="316"/>
    </location>
</feature>
<comment type="similarity">
    <text evidence="2">Belongs to the polysaccharide synthase family.</text>
</comment>
<feature type="compositionally biased region" description="Low complexity" evidence="7">
    <location>
        <begin position="573"/>
        <end position="585"/>
    </location>
</feature>
<proteinExistence type="inferred from homology"/>
<dbReference type="CDD" id="cd13127">
    <property type="entry name" value="MATE_tuaB_like"/>
    <property type="match status" value="1"/>
</dbReference>
<evidence type="ECO:0000256" key="7">
    <source>
        <dbReference type="SAM" id="MobiDB-lite"/>
    </source>
</evidence>
<dbReference type="GO" id="GO:0005886">
    <property type="term" value="C:plasma membrane"/>
    <property type="evidence" value="ECO:0007669"/>
    <property type="project" value="UniProtKB-SubCell"/>
</dbReference>
<comment type="subcellular location">
    <subcellularLocation>
        <location evidence="1">Cell membrane</location>
        <topology evidence="1">Multi-pass membrane protein</topology>
    </subcellularLocation>
</comment>
<feature type="transmembrane region" description="Helical" evidence="8">
    <location>
        <begin position="363"/>
        <end position="380"/>
    </location>
</feature>
<keyword evidence="10" id="KW-1185">Reference proteome</keyword>
<feature type="transmembrane region" description="Helical" evidence="8">
    <location>
        <begin position="84"/>
        <end position="109"/>
    </location>
</feature>
<dbReference type="KEGG" id="agf:ET445_16430"/>
<keyword evidence="4 8" id="KW-0812">Transmembrane</keyword>
<keyword evidence="6 8" id="KW-0472">Membrane</keyword>
<dbReference type="Proteomes" id="UP000291259">
    <property type="component" value="Chromosome"/>
</dbReference>
<reference evidence="9 10" key="1">
    <citation type="submission" date="2019-01" db="EMBL/GenBank/DDBJ databases">
        <title>Genome sequencing of strain FW100M-8.</title>
        <authorList>
            <person name="Heo J."/>
            <person name="Kim S.-J."/>
            <person name="Kim J.-S."/>
            <person name="Hong S.-B."/>
            <person name="Kwon S.-W."/>
        </authorList>
    </citation>
    <scope>NUCLEOTIDE SEQUENCE [LARGE SCALE GENOMIC DNA]</scope>
    <source>
        <strain evidence="9 10">FW100M-8</strain>
    </source>
</reference>
<evidence type="ECO:0000256" key="1">
    <source>
        <dbReference type="ARBA" id="ARBA00004651"/>
    </source>
</evidence>
<evidence type="ECO:0000256" key="3">
    <source>
        <dbReference type="ARBA" id="ARBA00022475"/>
    </source>
</evidence>
<dbReference type="InterPro" id="IPR050833">
    <property type="entry name" value="Poly_Biosynth_Transport"/>
</dbReference>
<organism evidence="9 10">
    <name type="scientific">Agromyces protaetiae</name>
    <dbReference type="NCBI Taxonomy" id="2509455"/>
    <lineage>
        <taxon>Bacteria</taxon>
        <taxon>Bacillati</taxon>
        <taxon>Actinomycetota</taxon>
        <taxon>Actinomycetes</taxon>
        <taxon>Micrococcales</taxon>
        <taxon>Microbacteriaceae</taxon>
        <taxon>Agromyces</taxon>
    </lineage>
</organism>
<feature type="compositionally biased region" description="Basic residues" evidence="7">
    <location>
        <begin position="548"/>
        <end position="559"/>
    </location>
</feature>
<dbReference type="PANTHER" id="PTHR30250:SF10">
    <property type="entry name" value="LIPOPOLYSACCHARIDE BIOSYNTHESIS PROTEIN WZXC"/>
    <property type="match status" value="1"/>
</dbReference>
<dbReference type="OrthoDB" id="9770347at2"/>
<feature type="compositionally biased region" description="Basic residues" evidence="7">
    <location>
        <begin position="488"/>
        <end position="514"/>
    </location>
</feature>
<dbReference type="Pfam" id="PF13440">
    <property type="entry name" value="Polysacc_synt_3"/>
    <property type="match status" value="1"/>
</dbReference>
<feature type="transmembrane region" description="Helical" evidence="8">
    <location>
        <begin position="45"/>
        <end position="64"/>
    </location>
</feature>
<evidence type="ECO:0000256" key="2">
    <source>
        <dbReference type="ARBA" id="ARBA00007430"/>
    </source>
</evidence>
<evidence type="ECO:0000256" key="4">
    <source>
        <dbReference type="ARBA" id="ARBA00022692"/>
    </source>
</evidence>
<feature type="transmembrane region" description="Helical" evidence="8">
    <location>
        <begin position="386"/>
        <end position="405"/>
    </location>
</feature>
<feature type="transmembrane region" description="Helical" evidence="8">
    <location>
        <begin position="322"/>
        <end position="342"/>
    </location>
</feature>
<evidence type="ECO:0000256" key="8">
    <source>
        <dbReference type="SAM" id="Phobius"/>
    </source>
</evidence>
<dbReference type="PANTHER" id="PTHR30250">
    <property type="entry name" value="PST FAMILY PREDICTED COLANIC ACID TRANSPORTER"/>
    <property type="match status" value="1"/>
</dbReference>
<feature type="transmembrane region" description="Helical" evidence="8">
    <location>
        <begin position="417"/>
        <end position="437"/>
    </location>
</feature>
<protein>
    <submittedName>
        <fullName evidence="9">Lipopolysaccharide biosynthesis protein</fullName>
    </submittedName>
</protein>
<name>A0A4P6FHL6_9MICO</name>
<keyword evidence="5 8" id="KW-1133">Transmembrane helix</keyword>
<dbReference type="EMBL" id="CP035491">
    <property type="protein sequence ID" value="QAY74683.1"/>
    <property type="molecule type" value="Genomic_DNA"/>
</dbReference>
<keyword evidence="3" id="KW-1003">Cell membrane</keyword>
<feature type="transmembrane region" description="Helical" evidence="8">
    <location>
        <begin position="115"/>
        <end position="133"/>
    </location>
</feature>
<evidence type="ECO:0000313" key="10">
    <source>
        <dbReference type="Proteomes" id="UP000291259"/>
    </source>
</evidence>
<evidence type="ECO:0000313" key="9">
    <source>
        <dbReference type="EMBL" id="QAY74683.1"/>
    </source>
</evidence>
<dbReference type="AlphaFoldDB" id="A0A4P6FHL6"/>
<feature type="region of interest" description="Disordered" evidence="7">
    <location>
        <begin position="488"/>
        <end position="585"/>
    </location>
</feature>
<sequence length="585" mass="62515">MSQAQNLAQRATRGVVYTMGGLWGRALLQTISTVVLARLLTPADFGLIAMVGAVMGVAELVRDFGMTGAIIQAQNLSDQVWKSLLWLSAGIGAVLGVIIALCAPLISLLYNEPRLAGVTILMAPGVFLSSLVMPLQAKATKELRFGMLATLDISTMAVGVVAGIVTALAGWGFWALVAMAGAQFFLRLIALWAIVRPKWGPPKIVREAWSLLGTGGSIFGAELLGYAEKNLDNVIIGAQLGPAALGQYSRAYALFLLPLQQMNGPLGRVALPVLSTLRAEPDRYRRYIRTAALAIGYLTLPTYAVAAGVAGPLVLLLLGPNWSTAATLFALLCIAGFGQAIGRLRTWVYISLGHSHRQFVYDLFARPLVIAGYFFGIWWGGLEGLVITYGTLTLLLLVPGFAWAIKGTFVRGSDIAAPLVRPAIMALIAFGASYGMSHLLVPTLAIFDILIGAGFALLFIAPLFLIPGYRADLRALWSFVERLRGSKRGARGRAARRRMSRPRPRRRVLRRMPRGGRPSTASASPPATSSTSRTPSPSATRPAAASRSRPRSSPRRSPKPRPTNPSSAKRKATSTASSADAAPPR</sequence>
<gene>
    <name evidence="9" type="ORF">ET445_16430</name>
</gene>
<feature type="compositionally biased region" description="Low complexity" evidence="7">
    <location>
        <begin position="515"/>
        <end position="547"/>
    </location>
</feature>
<evidence type="ECO:0000256" key="5">
    <source>
        <dbReference type="ARBA" id="ARBA00022989"/>
    </source>
</evidence>
<feature type="transmembrane region" description="Helical" evidence="8">
    <location>
        <begin position="443"/>
        <end position="466"/>
    </location>
</feature>
<evidence type="ECO:0000256" key="6">
    <source>
        <dbReference type="ARBA" id="ARBA00023136"/>
    </source>
</evidence>
<accession>A0A4P6FHL6</accession>